<dbReference type="Gene3D" id="3.30.200.40">
    <property type="entry name" value="Scavenger mRNA decapping enzyme, N-terminal domain"/>
    <property type="match status" value="1"/>
</dbReference>
<feature type="binding site" evidence="11">
    <location>
        <position position="185"/>
    </location>
    <ligand>
        <name>substrate</name>
    </ligand>
</feature>
<keyword evidence="9" id="KW-0507">mRNA processing</keyword>
<evidence type="ECO:0000313" key="15">
    <source>
        <dbReference type="VGNC" id="VGNC:17049"/>
    </source>
</evidence>
<comment type="catalytic activity">
    <reaction evidence="8 9">
        <text>a 5'-end (N(7)-methyl 5'-triphosphoguanosine)-ribonucleoside in mRNA + H2O = N(7)-methyl-GMP + a 5'-end diphospho-ribonucleoside in mRNA + 2 H(+)</text>
        <dbReference type="Rhea" id="RHEA:65388"/>
        <dbReference type="Rhea" id="RHEA-COMP:17165"/>
        <dbReference type="Rhea" id="RHEA-COMP:17167"/>
        <dbReference type="ChEBI" id="CHEBI:15377"/>
        <dbReference type="ChEBI" id="CHEBI:15378"/>
        <dbReference type="ChEBI" id="CHEBI:58285"/>
        <dbReference type="ChEBI" id="CHEBI:156461"/>
        <dbReference type="ChEBI" id="CHEBI:167616"/>
        <dbReference type="EC" id="3.6.1.59"/>
    </reaction>
</comment>
<gene>
    <name evidence="13 15" type="primary">DCPS</name>
</gene>
<keyword evidence="16" id="KW-1267">Proteomics identification</keyword>
<comment type="subunit">
    <text evidence="3">Homodimer. Associates with components of the exosome multienzyme ribonuclease complex, such as EXOSC3 and EXOSC4. Interacts with NDOR1.</text>
</comment>
<keyword evidence="6" id="KW-0963">Cytoplasm</keyword>
<comment type="subcellular location">
    <subcellularLocation>
        <location evidence="1">Cytoplasm</location>
    </subcellularLocation>
    <subcellularLocation>
        <location evidence="9">Nucleus</location>
    </subcellularLocation>
</comment>
<feature type="binding site" evidence="11">
    <location>
        <position position="205"/>
    </location>
    <ligand>
        <name>substrate</name>
    </ligand>
</feature>
<name>F6RH25_HORSE</name>
<dbReference type="Pfam" id="PF05652">
    <property type="entry name" value="DcpS"/>
    <property type="match status" value="1"/>
</dbReference>
<evidence type="ECO:0000256" key="7">
    <source>
        <dbReference type="ARBA" id="ARBA00022553"/>
    </source>
</evidence>
<dbReference type="STRING" id="9796.ENSECAP00000010836"/>
<dbReference type="InParanoid" id="F6RH25"/>
<dbReference type="Ensembl" id="ENSECAT00000013634.3">
    <property type="protein sequence ID" value="ENSECAP00000010836.2"/>
    <property type="gene ID" value="ENSECAG00000012956.3"/>
</dbReference>
<evidence type="ECO:0000256" key="6">
    <source>
        <dbReference type="ARBA" id="ARBA00022490"/>
    </source>
</evidence>
<evidence type="ECO:0000313" key="13">
    <source>
        <dbReference type="Ensembl" id="ENSECAP00000010836.2"/>
    </source>
</evidence>
<comment type="similarity">
    <text evidence="2 9">Belongs to the HIT family.</text>
</comment>
<dbReference type="InterPro" id="IPR008594">
    <property type="entry name" value="DcpS/DCS2"/>
</dbReference>
<dbReference type="PaxDb" id="9796-ENSECAP00000010836"/>
<feature type="binding site" evidence="11">
    <location>
        <begin position="311"/>
        <end position="322"/>
    </location>
    <ligand>
        <name>substrate</name>
    </ligand>
</feature>
<dbReference type="GO" id="GO:0005739">
    <property type="term" value="C:mitochondrion"/>
    <property type="evidence" value="ECO:0007669"/>
    <property type="project" value="Ensembl"/>
</dbReference>
<dbReference type="GO" id="GO:0000290">
    <property type="term" value="P:deadenylation-dependent decapping of nuclear-transcribed mRNA"/>
    <property type="evidence" value="ECO:0007669"/>
    <property type="project" value="UniProtKB-UniRule"/>
</dbReference>
<comment type="function">
    <text evidence="9">Decapping scavenger enzyme that catalyzes the cleavage of a residual cap structure following the degradation of mRNAs by the 3'-&gt;5' exosome-mediated mRNA decay pathway.</text>
</comment>
<evidence type="ECO:0000256" key="2">
    <source>
        <dbReference type="ARBA" id="ARBA00010208"/>
    </source>
</evidence>
<evidence type="ECO:0000256" key="5">
    <source>
        <dbReference type="ARBA" id="ARBA00015636"/>
    </source>
</evidence>
<dbReference type="Pfam" id="PF11969">
    <property type="entry name" value="DcpS_C"/>
    <property type="match status" value="2"/>
</dbReference>
<dbReference type="SUPFAM" id="SSF54197">
    <property type="entry name" value="HIT-like"/>
    <property type="match status" value="2"/>
</dbReference>
<dbReference type="GO" id="GO:0042802">
    <property type="term" value="F:identical protein binding"/>
    <property type="evidence" value="ECO:0007669"/>
    <property type="project" value="Ensembl"/>
</dbReference>
<dbReference type="PIRSF" id="PIRSF028973">
    <property type="entry name" value="Scavenger_mRNA_decap_enz"/>
    <property type="match status" value="1"/>
</dbReference>
<dbReference type="GeneTree" id="ENSGT00390000003924"/>
<dbReference type="PANTHER" id="PTHR12978:SF0">
    <property type="entry name" value="M7GPPPX DIPHOSPHATASE"/>
    <property type="match status" value="1"/>
</dbReference>
<evidence type="ECO:0000256" key="4">
    <source>
        <dbReference type="ARBA" id="ARBA00012520"/>
    </source>
</evidence>
<keyword evidence="9" id="KW-0378">Hydrolase</keyword>
<feature type="binding site" evidence="11">
    <location>
        <position position="207"/>
    </location>
    <ligand>
        <name>substrate</name>
    </ligand>
</feature>
<dbReference type="Gene3D" id="3.30.428.10">
    <property type="entry name" value="HIT-like"/>
    <property type="match status" value="2"/>
</dbReference>
<protein>
    <recommendedName>
        <fullName evidence="5 9">m7GpppX diphosphatase</fullName>
        <ecNumber evidence="4 9">3.6.1.59</ecNumber>
    </recommendedName>
</protein>
<dbReference type="Proteomes" id="UP000002281">
    <property type="component" value="Chromosome 7"/>
</dbReference>
<dbReference type="AlphaFoldDB" id="F6RH25"/>
<evidence type="ECO:0000256" key="10">
    <source>
        <dbReference type="PIRSR" id="PIRSR028973-1"/>
    </source>
</evidence>
<dbReference type="PROSITE" id="PS00892">
    <property type="entry name" value="HIT_1"/>
    <property type="match status" value="1"/>
</dbReference>
<keyword evidence="7" id="KW-0597">Phosphoprotein</keyword>
<dbReference type="GO" id="GO:0000340">
    <property type="term" value="F:RNA 7-methylguanosine cap binding"/>
    <property type="evidence" value="ECO:0007669"/>
    <property type="project" value="UniProtKB-UniRule"/>
</dbReference>
<dbReference type="FunFam" id="3.30.200.40:FF:000001">
    <property type="entry name" value="m7GpppX diphosphatase"/>
    <property type="match status" value="1"/>
</dbReference>
<dbReference type="InterPro" id="IPR011145">
    <property type="entry name" value="Scavenger_mRNA_decap_enz_N"/>
</dbReference>
<evidence type="ECO:0000256" key="12">
    <source>
        <dbReference type="SAM" id="MobiDB-lite"/>
    </source>
</evidence>
<evidence type="ECO:0000256" key="1">
    <source>
        <dbReference type="ARBA" id="ARBA00004496"/>
    </source>
</evidence>
<dbReference type="Gene3D" id="3.30.2240.10">
    <property type="entry name" value="mRNA decapping enzyme DcpS N-terminal domain"/>
    <property type="match status" value="1"/>
</dbReference>
<proteinExistence type="evidence at protein level"/>
<dbReference type="HOGENOM" id="CLU_041045_2_0_1"/>
<dbReference type="InterPro" id="IPR036265">
    <property type="entry name" value="HIT-like_sf"/>
</dbReference>
<evidence type="ECO:0000313" key="14">
    <source>
        <dbReference type="Proteomes" id="UP000002281"/>
    </source>
</evidence>
<dbReference type="PANTHER" id="PTHR12978">
    <property type="entry name" value="HISTIDINE TRIAD HIT PROTEIN MEMBER"/>
    <property type="match status" value="1"/>
</dbReference>
<dbReference type="GO" id="GO:0140932">
    <property type="term" value="F:5'-(N(7)-methyl 5'-triphosphoguanosine)-[mRNA] diphosphatase activity"/>
    <property type="evidence" value="ECO:0007669"/>
    <property type="project" value="UniProtKB-EC"/>
</dbReference>
<reference evidence="13" key="2">
    <citation type="submission" date="2025-08" db="UniProtKB">
        <authorList>
            <consortium name="Ensembl"/>
        </authorList>
    </citation>
    <scope>IDENTIFICATION</scope>
    <source>
        <strain evidence="13">Thoroughbred</strain>
    </source>
</reference>
<feature type="binding site" evidence="11">
    <location>
        <position position="175"/>
    </location>
    <ligand>
        <name>substrate</name>
    </ligand>
</feature>
<evidence type="ECO:0000256" key="3">
    <source>
        <dbReference type="ARBA" id="ARBA00011140"/>
    </source>
</evidence>
<feature type="active site" description="Nucleophile" evidence="10">
    <location>
        <position position="320"/>
    </location>
</feature>
<organism evidence="13 14">
    <name type="scientific">Equus caballus</name>
    <name type="common">Horse</name>
    <dbReference type="NCBI Taxonomy" id="9796"/>
    <lineage>
        <taxon>Eukaryota</taxon>
        <taxon>Metazoa</taxon>
        <taxon>Chordata</taxon>
        <taxon>Craniata</taxon>
        <taxon>Vertebrata</taxon>
        <taxon>Euteleostomi</taxon>
        <taxon>Mammalia</taxon>
        <taxon>Eutheria</taxon>
        <taxon>Laurasiatheria</taxon>
        <taxon>Perissodactyla</taxon>
        <taxon>Equidae</taxon>
        <taxon>Equus</taxon>
    </lineage>
</organism>
<reference evidence="13 14" key="1">
    <citation type="journal article" date="2009" name="Science">
        <title>Genome sequence, comparative analysis, and population genetics of the domestic horse.</title>
        <authorList>
            <consortium name="Broad Institute Genome Sequencing Platform"/>
            <consortium name="Broad Institute Whole Genome Assembly Team"/>
            <person name="Wade C.M."/>
            <person name="Giulotto E."/>
            <person name="Sigurdsson S."/>
            <person name="Zoli M."/>
            <person name="Gnerre S."/>
            <person name="Imsland F."/>
            <person name="Lear T.L."/>
            <person name="Adelson D.L."/>
            <person name="Bailey E."/>
            <person name="Bellone R.R."/>
            <person name="Bloecker H."/>
            <person name="Distl O."/>
            <person name="Edgar R.C."/>
            <person name="Garber M."/>
            <person name="Leeb T."/>
            <person name="Mauceli E."/>
            <person name="MacLeod J.N."/>
            <person name="Penedo M.C.T."/>
            <person name="Raison J.M."/>
            <person name="Sharpe T."/>
            <person name="Vogel J."/>
            <person name="Andersson L."/>
            <person name="Antczak D.F."/>
            <person name="Biagi T."/>
            <person name="Binns M.M."/>
            <person name="Chowdhary B.P."/>
            <person name="Coleman S.J."/>
            <person name="Della Valle G."/>
            <person name="Fryc S."/>
            <person name="Guerin G."/>
            <person name="Hasegawa T."/>
            <person name="Hill E.W."/>
            <person name="Jurka J."/>
            <person name="Kiialainen A."/>
            <person name="Lindgren G."/>
            <person name="Liu J."/>
            <person name="Magnani E."/>
            <person name="Mickelson J.R."/>
            <person name="Murray J."/>
            <person name="Nergadze S.G."/>
            <person name="Onofrio R."/>
            <person name="Pedroni S."/>
            <person name="Piras M.F."/>
            <person name="Raudsepp T."/>
            <person name="Rocchi M."/>
            <person name="Roeed K.H."/>
            <person name="Ryder O.A."/>
            <person name="Searle S."/>
            <person name="Skow L."/>
            <person name="Swinburne J.E."/>
            <person name="Syvaenen A.C."/>
            <person name="Tozaki T."/>
            <person name="Valberg S.J."/>
            <person name="Vaudin M."/>
            <person name="White J.R."/>
            <person name="Zody M.C."/>
            <person name="Lander E.S."/>
            <person name="Lindblad-Toh K."/>
        </authorList>
    </citation>
    <scope>NUCLEOTIDE SEQUENCE [LARGE SCALE GENOMIC DNA]</scope>
    <source>
        <strain evidence="13 14">Thoroughbred</strain>
    </source>
</reference>
<dbReference type="InterPro" id="IPR019808">
    <property type="entry name" value="Histidine_triad_CS"/>
</dbReference>
<dbReference type="VGNC" id="VGNC:17049">
    <property type="gene designation" value="DCPS"/>
</dbReference>
<dbReference type="GO" id="GO:0005829">
    <property type="term" value="C:cytosol"/>
    <property type="evidence" value="ECO:0007669"/>
    <property type="project" value="Ensembl"/>
</dbReference>
<keyword evidence="9" id="KW-0539">Nucleus</keyword>
<dbReference type="GO" id="GO:0005654">
    <property type="term" value="C:nucleoplasm"/>
    <property type="evidence" value="ECO:0007669"/>
    <property type="project" value="Ensembl"/>
</dbReference>
<evidence type="ECO:0000256" key="8">
    <source>
        <dbReference type="ARBA" id="ARBA00048222"/>
    </source>
</evidence>
<sequence>MADAAPQGSKRKRDLDAEEAEAPSTKEKEAGFGNGTAAPVRLPFSSFRVKKVLRESARDKIIFLHGKVNEADGDGDGEDAVVILEKTPFQVEQVAQLLNGSPELQLQFSNDIYSTYHLFPPRQLSDVKTTVVYPATEKHLQKYLRQDLRLVRETGGDYKNITLPHLESQSLSIQWVYNILDKKAEADRIVFENPDPSDGFVLIPDLKWNQQQLDDLYLIAICHRRGIKSLRDLTPEHLPLLRNILREGQVPAFASLPFSCSSHLGPPANTQDYLSTTLCQTCFLGRWVHSSAEAILQRYQVKGDRLRVYLHYLPSYYHLHVHFTALGFEAPGSGVERAHLLADVIENLECDPEYYQQRTLTFALRADDPLLTLLQEAQKS</sequence>
<keyword evidence="14" id="KW-1185">Reference proteome</keyword>
<accession>F6RH25</accession>
<dbReference type="GO" id="GO:0045292">
    <property type="term" value="P:mRNA cis splicing, via spliceosome"/>
    <property type="evidence" value="ECO:0007669"/>
    <property type="project" value="Ensembl"/>
</dbReference>
<dbReference type="SUPFAM" id="SSF102860">
    <property type="entry name" value="mRNA decapping enzyme DcpS N-terminal domain"/>
    <property type="match status" value="1"/>
</dbReference>
<feature type="region of interest" description="Disordered" evidence="12">
    <location>
        <begin position="1"/>
        <end position="35"/>
    </location>
</feature>
<evidence type="ECO:0007829" key="16">
    <source>
        <dbReference type="PeptideAtlas" id="F6RH25"/>
    </source>
</evidence>
<dbReference type="EC" id="3.6.1.59" evidence="4 9"/>
<evidence type="ECO:0000256" key="9">
    <source>
        <dbReference type="PIRNR" id="PIRNR028973"/>
    </source>
</evidence>
<dbReference type="FunCoup" id="F6RH25">
    <property type="interactions" value="2667"/>
</dbReference>
<reference evidence="13" key="3">
    <citation type="submission" date="2025-09" db="UniProtKB">
        <authorList>
            <consortium name="Ensembl"/>
        </authorList>
    </citation>
    <scope>IDENTIFICATION</scope>
    <source>
        <strain evidence="13">Thoroughbred</strain>
    </source>
</reference>
<evidence type="ECO:0000256" key="11">
    <source>
        <dbReference type="PIRSR" id="PIRSR028973-2"/>
    </source>
</evidence>
<dbReference type="Bgee" id="ENSECAG00000012956">
    <property type="expression patterns" value="Expressed in leukocyte and 23 other cell types or tissues"/>
</dbReference>